<feature type="signal peptide" evidence="6">
    <location>
        <begin position="1"/>
        <end position="36"/>
    </location>
</feature>
<comment type="subcellular location">
    <subcellularLocation>
        <location evidence="1">Cell envelope</location>
    </subcellularLocation>
</comment>
<dbReference type="EMBL" id="SDJR01000005">
    <property type="protein sequence ID" value="RXR25775.1"/>
    <property type="molecule type" value="Genomic_DNA"/>
</dbReference>
<dbReference type="PANTHER" id="PTHR30532">
    <property type="entry name" value="IRON III DICITRATE-BINDING PERIPLASMIC PROTEIN"/>
    <property type="match status" value="1"/>
</dbReference>
<dbReference type="Pfam" id="PF01497">
    <property type="entry name" value="Peripla_BP_2"/>
    <property type="match status" value="1"/>
</dbReference>
<comment type="similarity">
    <text evidence="2">Belongs to the bacterial solute-binding protein 8 family.</text>
</comment>
<dbReference type="RefSeq" id="WP_084689972.1">
    <property type="nucleotide sequence ID" value="NZ_JOFV01000006.1"/>
</dbReference>
<keyword evidence="11" id="KW-1185">Reference proteome</keyword>
<dbReference type="OrthoDB" id="9793175at2"/>
<dbReference type="PROSITE" id="PS51257">
    <property type="entry name" value="PROKAR_LIPOPROTEIN"/>
    <property type="match status" value="1"/>
</dbReference>
<name>A0A4Q1KT76_9CELL</name>
<feature type="compositionally biased region" description="Gly residues" evidence="5">
    <location>
        <begin position="41"/>
        <end position="55"/>
    </location>
</feature>
<evidence type="ECO:0000256" key="6">
    <source>
        <dbReference type="SAM" id="SignalP"/>
    </source>
</evidence>
<comment type="caution">
    <text evidence="9">The sequence shown here is derived from an EMBL/GenBank/DDBJ whole genome shotgun (WGS) entry which is preliminary data.</text>
</comment>
<evidence type="ECO:0000313" key="8">
    <source>
        <dbReference type="EMBL" id="RXR25775.1"/>
    </source>
</evidence>
<gene>
    <name evidence="8" type="ORF">EQW73_09740</name>
    <name evidence="9" type="ORF">EQW78_11200</name>
</gene>
<dbReference type="Proteomes" id="UP000290517">
    <property type="component" value="Unassembled WGS sequence"/>
</dbReference>
<evidence type="ECO:0000256" key="5">
    <source>
        <dbReference type="SAM" id="MobiDB-lite"/>
    </source>
</evidence>
<evidence type="ECO:0000256" key="1">
    <source>
        <dbReference type="ARBA" id="ARBA00004196"/>
    </source>
</evidence>
<sequence>MTLARTARTARTARSARTTLLAASAATFALLLGACASGTDAGSGSGSTSGTGAGGTETRTVDSAFGETTIPTDPQAALGVYTTDLDMLITLGIPLAGSQPIRSQGYTTFPSFFDQEALEGIKTFKNFPEYNYEEILAAQPDVILNGLGYDDELVAKLPDIAPTYSFNGFDGRDWRESFAEVAQAFDKVAEHDAWTAKYQAKVDDVRARLAAAGIDPVVGPVGYGDGEVITSCYGTPCLVFKDLGLKITPLVEPEEGTTLGTEQLEQLAGIDWVFTSTAPDEKTGELTDPFTELAGNGLWTSLPFVANGNIAVHDMEMVYGSPSGQYAFLEVVEKALLP</sequence>
<dbReference type="SUPFAM" id="SSF53807">
    <property type="entry name" value="Helical backbone' metal receptor"/>
    <property type="match status" value="1"/>
</dbReference>
<keyword evidence="4 6" id="KW-0732">Signal</keyword>
<dbReference type="PANTHER" id="PTHR30532:SF1">
    <property type="entry name" value="IRON(3+)-HYDROXAMATE-BINDING PROTEIN FHUD"/>
    <property type="match status" value="1"/>
</dbReference>
<dbReference type="GO" id="GO:0030288">
    <property type="term" value="C:outer membrane-bounded periplasmic space"/>
    <property type="evidence" value="ECO:0007669"/>
    <property type="project" value="TreeGrafter"/>
</dbReference>
<dbReference type="EMBL" id="SDJQ01000014">
    <property type="protein sequence ID" value="RXR33341.1"/>
    <property type="molecule type" value="Genomic_DNA"/>
</dbReference>
<dbReference type="STRING" id="1713.GCA_000718325_01632"/>
<protein>
    <submittedName>
        <fullName evidence="9">ABC transporter substrate-binding protein</fullName>
    </submittedName>
</protein>
<dbReference type="Proteomes" id="UP000289805">
    <property type="component" value="Unassembled WGS sequence"/>
</dbReference>
<evidence type="ECO:0000313" key="10">
    <source>
        <dbReference type="Proteomes" id="UP000289805"/>
    </source>
</evidence>
<feature type="domain" description="Fe/B12 periplasmic-binding" evidence="7">
    <location>
        <begin position="76"/>
        <end position="338"/>
    </location>
</feature>
<proteinExistence type="inferred from homology"/>
<dbReference type="InterPro" id="IPR002491">
    <property type="entry name" value="ABC_transptr_periplasmic_BD"/>
</dbReference>
<dbReference type="Gene3D" id="3.40.50.1980">
    <property type="entry name" value="Nitrogenase molybdenum iron protein domain"/>
    <property type="match status" value="2"/>
</dbReference>
<evidence type="ECO:0000256" key="3">
    <source>
        <dbReference type="ARBA" id="ARBA00022448"/>
    </source>
</evidence>
<evidence type="ECO:0000313" key="11">
    <source>
        <dbReference type="Proteomes" id="UP000290517"/>
    </source>
</evidence>
<reference evidence="10 11" key="1">
    <citation type="submission" date="2019-01" db="EMBL/GenBank/DDBJ databases">
        <title>Oerskovia turbata Genome sequencing and assembly.</title>
        <authorList>
            <person name="Dou T."/>
        </authorList>
    </citation>
    <scope>NUCLEOTIDE SEQUENCE [LARGE SCALE GENOMIC DNA]</scope>
    <source>
        <strain evidence="9 10">JCM12123</strain>
        <strain evidence="8 11">JCM3160</strain>
    </source>
</reference>
<evidence type="ECO:0000313" key="9">
    <source>
        <dbReference type="EMBL" id="RXR33341.1"/>
    </source>
</evidence>
<organism evidence="9 10">
    <name type="scientific">Oerskovia turbata</name>
    <dbReference type="NCBI Taxonomy" id="1713"/>
    <lineage>
        <taxon>Bacteria</taxon>
        <taxon>Bacillati</taxon>
        <taxon>Actinomycetota</taxon>
        <taxon>Actinomycetes</taxon>
        <taxon>Micrococcales</taxon>
        <taxon>Cellulomonadaceae</taxon>
        <taxon>Oerskovia</taxon>
    </lineage>
</organism>
<evidence type="ECO:0000259" key="7">
    <source>
        <dbReference type="PROSITE" id="PS50983"/>
    </source>
</evidence>
<evidence type="ECO:0000256" key="2">
    <source>
        <dbReference type="ARBA" id="ARBA00008814"/>
    </source>
</evidence>
<feature type="chain" id="PRO_5038992072" evidence="6">
    <location>
        <begin position="37"/>
        <end position="338"/>
    </location>
</feature>
<dbReference type="InterPro" id="IPR051313">
    <property type="entry name" value="Bact_iron-sidero_bind"/>
</dbReference>
<accession>A0A4Q1KT76</accession>
<feature type="region of interest" description="Disordered" evidence="5">
    <location>
        <begin position="40"/>
        <end position="59"/>
    </location>
</feature>
<dbReference type="PROSITE" id="PS50983">
    <property type="entry name" value="FE_B12_PBP"/>
    <property type="match status" value="1"/>
</dbReference>
<keyword evidence="3" id="KW-0813">Transport</keyword>
<evidence type="ECO:0000256" key="4">
    <source>
        <dbReference type="ARBA" id="ARBA00022729"/>
    </source>
</evidence>
<dbReference type="AlphaFoldDB" id="A0A4Q1KT76"/>
<dbReference type="GO" id="GO:1901678">
    <property type="term" value="P:iron coordination entity transport"/>
    <property type="evidence" value="ECO:0007669"/>
    <property type="project" value="UniProtKB-ARBA"/>
</dbReference>